<evidence type="ECO:0000313" key="2">
    <source>
        <dbReference type="EMBL" id="CAJ2514312.1"/>
    </source>
</evidence>
<dbReference type="AlphaFoldDB" id="A0AAI8YP15"/>
<gene>
    <name evidence="2" type="ORF">KHLLAP_LOCUS14780</name>
</gene>
<sequence>MLYTQLQITGHCKSRSHPKGDEEWLNRDTQYQMTNYQSSKDSDLFKIINWHKLGPDIKSPPLKVGNLTVEDTTGKAYALKTALLDRRSAEDDLVHDPLEFPIAPRAALE</sequence>
<evidence type="ECO:0000313" key="3">
    <source>
        <dbReference type="Proteomes" id="UP001295740"/>
    </source>
</evidence>
<feature type="region of interest" description="Disordered" evidence="1">
    <location>
        <begin position="1"/>
        <end position="25"/>
    </location>
</feature>
<proteinExistence type="predicted"/>
<accession>A0AAI8YP15</accession>
<dbReference type="Proteomes" id="UP001295740">
    <property type="component" value="Unassembled WGS sequence"/>
</dbReference>
<name>A0AAI8YP15_9PEZI</name>
<organism evidence="2 3">
    <name type="scientific">Anthostomella pinea</name>
    <dbReference type="NCBI Taxonomy" id="933095"/>
    <lineage>
        <taxon>Eukaryota</taxon>
        <taxon>Fungi</taxon>
        <taxon>Dikarya</taxon>
        <taxon>Ascomycota</taxon>
        <taxon>Pezizomycotina</taxon>
        <taxon>Sordariomycetes</taxon>
        <taxon>Xylariomycetidae</taxon>
        <taxon>Xylariales</taxon>
        <taxon>Xylariaceae</taxon>
        <taxon>Anthostomella</taxon>
    </lineage>
</organism>
<protein>
    <submittedName>
        <fullName evidence="2">Uu.00g024310.m01.CDS01</fullName>
    </submittedName>
</protein>
<dbReference type="EMBL" id="CAUWAG010000020">
    <property type="protein sequence ID" value="CAJ2514312.1"/>
    <property type="molecule type" value="Genomic_DNA"/>
</dbReference>
<reference evidence="2" key="1">
    <citation type="submission" date="2023-10" db="EMBL/GenBank/DDBJ databases">
        <authorList>
            <person name="Hackl T."/>
        </authorList>
    </citation>
    <scope>NUCLEOTIDE SEQUENCE</scope>
</reference>
<keyword evidence="3" id="KW-1185">Reference proteome</keyword>
<evidence type="ECO:0000256" key="1">
    <source>
        <dbReference type="SAM" id="MobiDB-lite"/>
    </source>
</evidence>
<comment type="caution">
    <text evidence="2">The sequence shown here is derived from an EMBL/GenBank/DDBJ whole genome shotgun (WGS) entry which is preliminary data.</text>
</comment>